<keyword evidence="4" id="KW-1185">Reference proteome</keyword>
<sequence length="408" mass="47059">MQSNSESEEHSPIPLRSVTFVDKRVMGGRHIDLQFCSSEFSFVSWLEDLNLIPLVQIYDPFYINLVKVFYSNLRIASNHNEEFALTSTVKGEKIYLNSRILASILHIPHTGIYVFEHKKWPEVEGFHPNHILSILYPNDPNVHPNMELTTNRLSIDHRLLHHLIVHQILPTGGGYAKLSRMQVFLMWCILSRIEFCFPLLMLKTMVRAFHQKKSVLPFGSILTKIFLHFHIRLEGEVATKLKKEDTYNKSTLNQMGWKKEQGIWTYCPRADQAPRIAREEQEDNPPWEQTAPAQTQTAPAPAQGSSSTCDYERMMEFMQSKFASMEASFKDIKSWLNRLEGDHKIIQSDFRHIDDTIFYDLKVTKRRLKRMERKLADSKMIDQCEETSGDESGSDVSSPASPAAPAES</sequence>
<feature type="region of interest" description="Disordered" evidence="1">
    <location>
        <begin position="377"/>
        <end position="408"/>
    </location>
</feature>
<evidence type="ECO:0000313" key="3">
    <source>
        <dbReference type="EMBL" id="GAV86180.1"/>
    </source>
</evidence>
<feature type="compositionally biased region" description="Low complexity" evidence="1">
    <location>
        <begin position="289"/>
        <end position="303"/>
    </location>
</feature>
<feature type="region of interest" description="Disordered" evidence="1">
    <location>
        <begin position="279"/>
        <end position="307"/>
    </location>
</feature>
<name>A0A1Q3D114_CEPFO</name>
<evidence type="ECO:0000256" key="1">
    <source>
        <dbReference type="SAM" id="MobiDB-lite"/>
    </source>
</evidence>
<dbReference type="InterPro" id="IPR046796">
    <property type="entry name" value="Transposase_32_dom"/>
</dbReference>
<protein>
    <recommendedName>
        <fullName evidence="2">Putative plant transposon protein domain-containing protein</fullName>
    </recommendedName>
</protein>
<evidence type="ECO:0000259" key="2">
    <source>
        <dbReference type="Pfam" id="PF20167"/>
    </source>
</evidence>
<feature type="compositionally biased region" description="Low complexity" evidence="1">
    <location>
        <begin position="397"/>
        <end position="408"/>
    </location>
</feature>
<reference evidence="4" key="1">
    <citation type="submission" date="2016-04" db="EMBL/GenBank/DDBJ databases">
        <title>Cephalotus genome sequencing.</title>
        <authorList>
            <person name="Fukushima K."/>
            <person name="Hasebe M."/>
            <person name="Fang X."/>
        </authorList>
    </citation>
    <scope>NUCLEOTIDE SEQUENCE [LARGE SCALE GENOMIC DNA]</scope>
    <source>
        <strain evidence="4">cv. St1</strain>
    </source>
</reference>
<feature type="domain" description="Putative plant transposon protein" evidence="2">
    <location>
        <begin position="50"/>
        <end position="231"/>
    </location>
</feature>
<dbReference type="EMBL" id="BDDD01003811">
    <property type="protein sequence ID" value="GAV86180.1"/>
    <property type="molecule type" value="Genomic_DNA"/>
</dbReference>
<comment type="caution">
    <text evidence="3">The sequence shown here is derived from an EMBL/GenBank/DDBJ whole genome shotgun (WGS) entry which is preliminary data.</text>
</comment>
<dbReference type="Pfam" id="PF20167">
    <property type="entry name" value="Transposase_32"/>
    <property type="match status" value="1"/>
</dbReference>
<accession>A0A1Q3D114</accession>
<organism evidence="3 4">
    <name type="scientific">Cephalotus follicularis</name>
    <name type="common">Albany pitcher plant</name>
    <dbReference type="NCBI Taxonomy" id="3775"/>
    <lineage>
        <taxon>Eukaryota</taxon>
        <taxon>Viridiplantae</taxon>
        <taxon>Streptophyta</taxon>
        <taxon>Embryophyta</taxon>
        <taxon>Tracheophyta</taxon>
        <taxon>Spermatophyta</taxon>
        <taxon>Magnoliopsida</taxon>
        <taxon>eudicotyledons</taxon>
        <taxon>Gunneridae</taxon>
        <taxon>Pentapetalae</taxon>
        <taxon>rosids</taxon>
        <taxon>fabids</taxon>
        <taxon>Oxalidales</taxon>
        <taxon>Cephalotaceae</taxon>
        <taxon>Cephalotus</taxon>
    </lineage>
</organism>
<dbReference type="Proteomes" id="UP000187406">
    <property type="component" value="Unassembled WGS sequence"/>
</dbReference>
<dbReference type="InParanoid" id="A0A1Q3D114"/>
<dbReference type="AlphaFoldDB" id="A0A1Q3D114"/>
<proteinExistence type="predicted"/>
<gene>
    <name evidence="3" type="ORF">CFOL_v3_29613</name>
</gene>
<evidence type="ECO:0000313" key="4">
    <source>
        <dbReference type="Proteomes" id="UP000187406"/>
    </source>
</evidence>
<feature type="compositionally biased region" description="Acidic residues" evidence="1">
    <location>
        <begin position="383"/>
        <end position="393"/>
    </location>
</feature>